<keyword evidence="1" id="KW-1133">Transmembrane helix</keyword>
<proteinExistence type="predicted"/>
<sequence length="133" mass="14927">MEGIVIDVPNRQEAKGDISNLDTKICCTTAKALTVLILLGLYGIQSKTLFTIFSVCTFCCLLYSSLFFLTTFFLLVQIDNPKELKPEASTEMPMEVSYKLDVPKYIILIGFVVVAIKTSFLAFFTFILCKIGW</sequence>
<feature type="transmembrane region" description="Helical" evidence="1">
    <location>
        <begin position="105"/>
        <end position="128"/>
    </location>
</feature>
<keyword evidence="1" id="KW-0812">Transmembrane</keyword>
<keyword evidence="1" id="KW-0472">Membrane</keyword>
<feature type="transmembrane region" description="Helical" evidence="1">
    <location>
        <begin position="50"/>
        <end position="76"/>
    </location>
</feature>
<comment type="caution">
    <text evidence="2">The sequence shown here is derived from an EMBL/GenBank/DDBJ whole genome shotgun (WGS) entry which is preliminary data.</text>
</comment>
<evidence type="ECO:0000313" key="2">
    <source>
        <dbReference type="EMBL" id="CAB3407823.1"/>
    </source>
</evidence>
<gene>
    <name evidence="2" type="ORF">CBOVIS_LOCUS9686</name>
</gene>
<organism evidence="2 3">
    <name type="scientific">Caenorhabditis bovis</name>
    <dbReference type="NCBI Taxonomy" id="2654633"/>
    <lineage>
        <taxon>Eukaryota</taxon>
        <taxon>Metazoa</taxon>
        <taxon>Ecdysozoa</taxon>
        <taxon>Nematoda</taxon>
        <taxon>Chromadorea</taxon>
        <taxon>Rhabditida</taxon>
        <taxon>Rhabditina</taxon>
        <taxon>Rhabditomorpha</taxon>
        <taxon>Rhabditoidea</taxon>
        <taxon>Rhabditidae</taxon>
        <taxon>Peloderinae</taxon>
        <taxon>Caenorhabditis</taxon>
    </lineage>
</organism>
<dbReference type="Proteomes" id="UP000494206">
    <property type="component" value="Unassembled WGS sequence"/>
</dbReference>
<name>A0A8S1F259_9PELO</name>
<dbReference type="EMBL" id="CADEPM010000006">
    <property type="protein sequence ID" value="CAB3407823.1"/>
    <property type="molecule type" value="Genomic_DNA"/>
</dbReference>
<accession>A0A8S1F259</accession>
<protein>
    <submittedName>
        <fullName evidence="2">Uncharacterized protein</fullName>
    </submittedName>
</protein>
<evidence type="ECO:0000256" key="1">
    <source>
        <dbReference type="SAM" id="Phobius"/>
    </source>
</evidence>
<evidence type="ECO:0000313" key="3">
    <source>
        <dbReference type="Proteomes" id="UP000494206"/>
    </source>
</evidence>
<dbReference type="AlphaFoldDB" id="A0A8S1F259"/>
<keyword evidence="3" id="KW-1185">Reference proteome</keyword>
<reference evidence="2 3" key="1">
    <citation type="submission" date="2020-04" db="EMBL/GenBank/DDBJ databases">
        <authorList>
            <person name="Laetsch R D."/>
            <person name="Stevens L."/>
            <person name="Kumar S."/>
            <person name="Blaxter L. M."/>
        </authorList>
    </citation>
    <scope>NUCLEOTIDE SEQUENCE [LARGE SCALE GENOMIC DNA]</scope>
</reference>